<dbReference type="Gene3D" id="1.10.600.10">
    <property type="entry name" value="Farnesyl Diphosphate Synthase"/>
    <property type="match status" value="2"/>
</dbReference>
<dbReference type="Proteomes" id="UP000553957">
    <property type="component" value="Unassembled WGS sequence"/>
</dbReference>
<proteinExistence type="inferred from homology"/>
<dbReference type="PANTHER" id="PTHR35201">
    <property type="entry name" value="TERPENE SYNTHASE"/>
    <property type="match status" value="1"/>
</dbReference>
<comment type="caution">
    <text evidence="4">The sequence shown here is derived from an EMBL/GenBank/DDBJ whole genome shotgun (WGS) entry which is preliminary data.</text>
</comment>
<dbReference type="Pfam" id="PF19086">
    <property type="entry name" value="Terpene_syn_C_2"/>
    <property type="match status" value="2"/>
</dbReference>
<dbReference type="GO" id="GO:0010333">
    <property type="term" value="F:terpene synthase activity"/>
    <property type="evidence" value="ECO:0007669"/>
    <property type="project" value="InterPro"/>
</dbReference>
<dbReference type="SFLD" id="SFLDG01020">
    <property type="entry name" value="Terpene_Cyclase_Like_2"/>
    <property type="match status" value="2"/>
</dbReference>
<sequence length="725" mass="81792">MAEQPYELPDFYVPYPARINPHLEGARAHSKSWAYEFDMIDVPQEGHHVWDEHDFDSHDYALLCAYTHPDATGPQLDLVTDWYVWVFYFDDHFLELYKKTRDIPAAKAYLDRLPLFMPAEGEITEVPQNPVERGLVDLWNRTIPSMSADWRRRFRLTTEALLAESLWELSNISSGRIANPIEYVEMRRKVGGAPWSANLVEYVTAEVPAEIAEARAMHVLSDTFSDAIHMRNDLFSYQREVEVEGEVNNAVLVMETFFGCPTQRAADLVNDILTSRLHQFENTAVVEVPALVAEHQVDPSAVLHYVKGLQDWQSGGHEWHLRSSRYMNKGGKAAASAGLGTSAFKIVSSLINTAPYRTRSHSFTPYQQVGPTVLPDFYMPFQAKRSPHLDSARFAVMEWGGRTGMSDGTIWDARMLEAFDLPLCASGIFPNASADQLALASQWLVWGTWADDYYPQVFGQRRDVAGARVTTARLSALMPLDMAGPAPVGALEVALADLWERTAGPMTPENRLAFRQAVDTMTDSWIWELANQAQNRIPDPVDYIEMRRRTFGSDLTMSLCRIGHDRRIPPEVYRSRPVQAMENAAADYACLMNDVFSYHKEMQYDGDFHNGVAVVQNFLAVGKEQAVAVVNDLMTSRMQEFERVTANDLPTQVTDFGLDDDVRQAVLGYAEELRNWMSGILVWHQGCHRYEASALPHRLGRPHRVGIPTGLGTSAFRLPRKAGVA</sequence>
<dbReference type="AlphaFoldDB" id="A0A7Y4KWC6"/>
<evidence type="ECO:0000256" key="1">
    <source>
        <dbReference type="ARBA" id="ARBA00023239"/>
    </source>
</evidence>
<name>A0A7Y4KWC6_9ACTN</name>
<keyword evidence="1 2" id="KW-0456">Lyase</keyword>
<dbReference type="InterPro" id="IPR008949">
    <property type="entry name" value="Isoprenoid_synthase_dom_sf"/>
</dbReference>
<dbReference type="EMBL" id="JABJRC010000001">
    <property type="protein sequence ID" value="NOL39804.1"/>
    <property type="molecule type" value="Genomic_DNA"/>
</dbReference>
<dbReference type="EC" id="4.2.3.-" evidence="2"/>
<dbReference type="InterPro" id="IPR034686">
    <property type="entry name" value="Terpene_cyclase-like_2"/>
</dbReference>
<keyword evidence="2" id="KW-0460">Magnesium</keyword>
<dbReference type="PANTHER" id="PTHR35201:SF4">
    <property type="entry name" value="BETA-PINACENE SYNTHASE-RELATED"/>
    <property type="match status" value="1"/>
</dbReference>
<dbReference type="GO" id="GO:0046872">
    <property type="term" value="F:metal ion binding"/>
    <property type="evidence" value="ECO:0007669"/>
    <property type="project" value="UniProtKB-KW"/>
</dbReference>
<keyword evidence="2" id="KW-0479">Metal-binding</keyword>
<evidence type="ECO:0000313" key="5">
    <source>
        <dbReference type="Proteomes" id="UP000534306"/>
    </source>
</evidence>
<keyword evidence="5" id="KW-1185">Reference proteome</keyword>
<gene>
    <name evidence="3" type="ORF">HNR71_003230</name>
    <name evidence="4" type="ORF">HPO96_06065</name>
</gene>
<evidence type="ECO:0000313" key="4">
    <source>
        <dbReference type="EMBL" id="NOL39804.1"/>
    </source>
</evidence>
<dbReference type="EMBL" id="JACHKF010000001">
    <property type="protein sequence ID" value="MBB6567593.1"/>
    <property type="molecule type" value="Genomic_DNA"/>
</dbReference>
<accession>A0A7Y4KWC6</accession>
<comment type="cofactor">
    <cofactor evidence="2">
        <name>Mg(2+)</name>
        <dbReference type="ChEBI" id="CHEBI:18420"/>
    </cofactor>
</comment>
<protein>
    <recommendedName>
        <fullName evidence="2">Terpene synthase</fullName>
        <ecNumber evidence="2">4.2.3.-</ecNumber>
    </recommendedName>
</protein>
<dbReference type="RefSeq" id="WP_171671687.1">
    <property type="nucleotide sequence ID" value="NZ_BAAAGT010000003.1"/>
</dbReference>
<dbReference type="Proteomes" id="UP000534306">
    <property type="component" value="Unassembled WGS sequence"/>
</dbReference>
<evidence type="ECO:0000256" key="2">
    <source>
        <dbReference type="RuleBase" id="RU366034"/>
    </source>
</evidence>
<evidence type="ECO:0000313" key="6">
    <source>
        <dbReference type="Proteomes" id="UP000553957"/>
    </source>
</evidence>
<comment type="similarity">
    <text evidence="2">Belongs to the terpene synthase family.</text>
</comment>
<dbReference type="SFLD" id="SFLDS00005">
    <property type="entry name" value="Isoprenoid_Synthase_Type_I"/>
    <property type="match status" value="2"/>
</dbReference>
<evidence type="ECO:0000313" key="3">
    <source>
        <dbReference type="EMBL" id="MBB6567593.1"/>
    </source>
</evidence>
<dbReference type="SUPFAM" id="SSF48576">
    <property type="entry name" value="Terpenoid synthases"/>
    <property type="match status" value="2"/>
</dbReference>
<organism evidence="4 5">
    <name type="scientific">Kribbella sandramycini</name>
    <dbReference type="NCBI Taxonomy" id="60450"/>
    <lineage>
        <taxon>Bacteria</taxon>
        <taxon>Bacillati</taxon>
        <taxon>Actinomycetota</taxon>
        <taxon>Actinomycetes</taxon>
        <taxon>Propionibacteriales</taxon>
        <taxon>Kribbellaceae</taxon>
        <taxon>Kribbella</taxon>
    </lineage>
</organism>
<reference evidence="3 6" key="2">
    <citation type="submission" date="2020-08" db="EMBL/GenBank/DDBJ databases">
        <title>Sequencing the genomes of 1000 actinobacteria strains.</title>
        <authorList>
            <person name="Klenk H.-P."/>
        </authorList>
    </citation>
    <scope>NUCLEOTIDE SEQUENCE [LARGE SCALE GENOMIC DNA]</scope>
    <source>
        <strain evidence="3 6">DSM 15626</strain>
    </source>
</reference>
<reference evidence="4 5" key="1">
    <citation type="submission" date="2020-05" db="EMBL/GenBank/DDBJ databases">
        <title>Genome sequence of Kribbella sandramycini ATCC 39419.</title>
        <authorList>
            <person name="Maclea K.S."/>
            <person name="Fair J.L."/>
        </authorList>
    </citation>
    <scope>NUCLEOTIDE SEQUENCE [LARGE SCALE GENOMIC DNA]</scope>
    <source>
        <strain evidence="4 5">ATCC 39419</strain>
    </source>
</reference>